<evidence type="ECO:0000313" key="3">
    <source>
        <dbReference type="EMBL" id="VDM02219.1"/>
    </source>
</evidence>
<sequence length="378" mass="42625">MDNGTTSEIFVVTKGVLTASLFMFFAMLMAFYLDERPEISIIYSIDDQLLNTGLMQPATRELSAGTTSILPVTAPMANTVPKTTTTTPTSPSLTSGENALDEPPTIIITTTTTAAPTASNAERSLNRTSVICDADIHRLPKVDLINDLDIPLSLPETIRSEEKISIGKHQHSTQSRRSSISLRMMAEYSTIFQIWCQEQVSLDFKDMRIVDLYKWKRNRQLCDNHRGISLFNIAGKIFTRVLFICLNGQLEPGRFLETILINFYHDELPGTRITYRTVGHFLNTWRMQAPTRVYEYSLRFALRGHLCPQHRSFILSSFFVWLLCCTCDPSLRLALCAKRRDSEGYQITIALKPEGQIKVCLRGATEFGSESLAVMAPY</sequence>
<organism evidence="5">
    <name type="scientific">Schistocephalus solidus</name>
    <name type="common">Tapeworm</name>
    <dbReference type="NCBI Taxonomy" id="70667"/>
    <lineage>
        <taxon>Eukaryota</taxon>
        <taxon>Metazoa</taxon>
        <taxon>Spiralia</taxon>
        <taxon>Lophotrochozoa</taxon>
        <taxon>Platyhelminthes</taxon>
        <taxon>Cestoda</taxon>
        <taxon>Eucestoda</taxon>
        <taxon>Diphyllobothriidea</taxon>
        <taxon>Diphyllobothriidae</taxon>
        <taxon>Schistocephalus</taxon>
    </lineage>
</organism>
<dbReference type="AlphaFoldDB" id="A0A183TH87"/>
<evidence type="ECO:0000256" key="1">
    <source>
        <dbReference type="SAM" id="MobiDB-lite"/>
    </source>
</evidence>
<evidence type="ECO:0000256" key="2">
    <source>
        <dbReference type="SAM" id="Phobius"/>
    </source>
</evidence>
<feature type="transmembrane region" description="Helical" evidence="2">
    <location>
        <begin position="12"/>
        <end position="33"/>
    </location>
</feature>
<reference evidence="5" key="1">
    <citation type="submission" date="2016-06" db="UniProtKB">
        <authorList>
            <consortium name="WormBaseParasite"/>
        </authorList>
    </citation>
    <scope>IDENTIFICATION</scope>
</reference>
<dbReference type="Proteomes" id="UP000275846">
    <property type="component" value="Unassembled WGS sequence"/>
</dbReference>
<proteinExistence type="predicted"/>
<reference evidence="3 4" key="2">
    <citation type="submission" date="2018-11" db="EMBL/GenBank/DDBJ databases">
        <authorList>
            <consortium name="Pathogen Informatics"/>
        </authorList>
    </citation>
    <scope>NUCLEOTIDE SEQUENCE [LARGE SCALE GENOMIC DNA]</scope>
    <source>
        <strain evidence="3 4">NST_G2</strain>
    </source>
</reference>
<dbReference type="EMBL" id="UYSU01040344">
    <property type="protein sequence ID" value="VDM02219.1"/>
    <property type="molecule type" value="Genomic_DNA"/>
</dbReference>
<keyword evidence="2" id="KW-0812">Transmembrane</keyword>
<feature type="region of interest" description="Disordered" evidence="1">
    <location>
        <begin position="78"/>
        <end position="102"/>
    </location>
</feature>
<protein>
    <submittedName>
        <fullName evidence="3 5">Uncharacterized protein</fullName>
    </submittedName>
</protein>
<keyword evidence="4" id="KW-1185">Reference proteome</keyword>
<gene>
    <name evidence="3" type="ORF">SSLN_LOCUS15833</name>
</gene>
<keyword evidence="2" id="KW-1133">Transmembrane helix</keyword>
<evidence type="ECO:0000313" key="5">
    <source>
        <dbReference type="WBParaSite" id="SSLN_0001643801-mRNA-1"/>
    </source>
</evidence>
<dbReference type="WBParaSite" id="SSLN_0001643801-mRNA-1">
    <property type="protein sequence ID" value="SSLN_0001643801-mRNA-1"/>
    <property type="gene ID" value="SSLN_0001643801"/>
</dbReference>
<accession>A0A183TH87</accession>
<feature type="compositionally biased region" description="Low complexity" evidence="1">
    <location>
        <begin position="79"/>
        <end position="95"/>
    </location>
</feature>
<keyword evidence="2" id="KW-0472">Membrane</keyword>
<dbReference type="OrthoDB" id="6158878at2759"/>
<name>A0A183TH87_SCHSO</name>
<evidence type="ECO:0000313" key="4">
    <source>
        <dbReference type="Proteomes" id="UP000275846"/>
    </source>
</evidence>